<accession>A0A9Q0CIM9</accession>
<dbReference type="OrthoDB" id="786804at2759"/>
<keyword evidence="3" id="KW-0175">Coiled coil</keyword>
<dbReference type="FunFam" id="1.10.246.20:FF:000003">
    <property type="entry name" value="Mediator of RNA polymerase II transcription subunit 15a"/>
    <property type="match status" value="1"/>
</dbReference>
<dbReference type="SUPFAM" id="SSF47040">
    <property type="entry name" value="Kix domain of CBP (creb binding protein)"/>
    <property type="match status" value="1"/>
</dbReference>
<dbReference type="GO" id="GO:0005634">
    <property type="term" value="C:nucleus"/>
    <property type="evidence" value="ECO:0007669"/>
    <property type="project" value="UniProtKB-SubCell"/>
</dbReference>
<keyword evidence="2" id="KW-0539">Nucleus</keyword>
<evidence type="ECO:0000256" key="2">
    <source>
        <dbReference type="ARBA" id="ARBA00023242"/>
    </source>
</evidence>
<dbReference type="InterPro" id="IPR036529">
    <property type="entry name" value="KIX_dom_sf"/>
</dbReference>
<dbReference type="EMBL" id="JAMQYH010000003">
    <property type="protein sequence ID" value="KAJ1694357.1"/>
    <property type="molecule type" value="Genomic_DNA"/>
</dbReference>
<dbReference type="GO" id="GO:0003713">
    <property type="term" value="F:transcription coactivator activity"/>
    <property type="evidence" value="ECO:0007669"/>
    <property type="project" value="InterPro"/>
</dbReference>
<sequence>MDLDRKPNQGIDTVGSSSGAEPDPNTNSDWRSQVSLDTRQRMVNQIMDTMKKHLPVPAPEGSSEVEKIAIQFEEKIFDTATSEPDYVQKVSLKMLSMETKVQPGMNPPPSTPLGVGMTSQQPGLNPSQSLAMPQPMFQPPASRQQQQLQQSLLQDLPNLPSLVGGGPSGVTIPPVSRPSVNNHNPTSVPGETSGPGWSTGCLPIDMYSYTQRRQPPQQLMSQNQMLYQQQLVMHQNLQQQQQRTQMQMASALPGGSGMISAVPAGGMQQNQMNSVHKQPVGQACLVQHQPLMWQQQQQQLPSMQDPTVPMQQMNNVTELQQQQLQMLQNQMQQSQFQQNQLQQNQMQKSQMLSRQQNQLLGSARAGNMNNTQTQMQMQRQGLLQQQQAQQHQHLLSQFQLQQLQMPQQQLERPQQLSMMQQREMQMLQQGMQASPVLLQMQNSNDPLKQQQQQFIPQMQELLQQQRVLQGVASSPASTDSTAETGHPGDFQEEMFQRIKYLKDTYFNDLREIYQKLSMKLSHVDSIVPPNTRGGEQIERMKNFKIVLERMMAVLQLGKHSIHIGLKDKLSLYEKHILNILQHNKKAPQPQPQAEPTRRVKPRTCRVCGTCAHKRRDQ</sequence>
<feature type="compositionally biased region" description="Low complexity" evidence="4">
    <location>
        <begin position="139"/>
        <end position="162"/>
    </location>
</feature>
<dbReference type="Pfam" id="PF16987">
    <property type="entry name" value="KIX_2"/>
    <property type="match status" value="1"/>
</dbReference>
<evidence type="ECO:0000259" key="5">
    <source>
        <dbReference type="Pfam" id="PF16987"/>
    </source>
</evidence>
<comment type="caution">
    <text evidence="6">The sequence shown here is derived from an EMBL/GenBank/DDBJ whole genome shotgun (WGS) entry which is preliminary data.</text>
</comment>
<organism evidence="6 7">
    <name type="scientific">Rhynchospora breviuscula</name>
    <dbReference type="NCBI Taxonomy" id="2022672"/>
    <lineage>
        <taxon>Eukaryota</taxon>
        <taxon>Viridiplantae</taxon>
        <taxon>Streptophyta</taxon>
        <taxon>Embryophyta</taxon>
        <taxon>Tracheophyta</taxon>
        <taxon>Spermatophyta</taxon>
        <taxon>Magnoliopsida</taxon>
        <taxon>Liliopsida</taxon>
        <taxon>Poales</taxon>
        <taxon>Cyperaceae</taxon>
        <taxon>Cyperoideae</taxon>
        <taxon>Rhynchosporeae</taxon>
        <taxon>Rhynchospora</taxon>
    </lineage>
</organism>
<feature type="region of interest" description="Disordered" evidence="4">
    <location>
        <begin position="100"/>
        <end position="199"/>
    </location>
</feature>
<evidence type="ECO:0000313" key="7">
    <source>
        <dbReference type="Proteomes" id="UP001151287"/>
    </source>
</evidence>
<dbReference type="Gene3D" id="1.10.246.20">
    <property type="entry name" value="Coactivator CBP, KIX domain"/>
    <property type="match status" value="1"/>
</dbReference>
<feature type="compositionally biased region" description="Polar residues" evidence="4">
    <location>
        <begin position="178"/>
        <end position="190"/>
    </location>
</feature>
<dbReference type="InterPro" id="IPR036546">
    <property type="entry name" value="MED15_KIX"/>
</dbReference>
<evidence type="ECO:0000256" key="3">
    <source>
        <dbReference type="SAM" id="Coils"/>
    </source>
</evidence>
<evidence type="ECO:0000256" key="4">
    <source>
        <dbReference type="SAM" id="MobiDB-lite"/>
    </source>
</evidence>
<feature type="compositionally biased region" description="Polar residues" evidence="4">
    <location>
        <begin position="117"/>
        <end position="131"/>
    </location>
</feature>
<evidence type="ECO:0000256" key="1">
    <source>
        <dbReference type="ARBA" id="ARBA00004123"/>
    </source>
</evidence>
<dbReference type="Proteomes" id="UP001151287">
    <property type="component" value="Unassembled WGS sequence"/>
</dbReference>
<dbReference type="PANTHER" id="PTHR33137:SF4">
    <property type="entry name" value="MEDIATOR OF RNA POLYMERASE II TRANSCRIPTION SUBUNIT 15A-RELATED"/>
    <property type="match status" value="1"/>
</dbReference>
<dbReference type="PANTHER" id="PTHR33137">
    <property type="entry name" value="MEDIATOR OF RNA POLYMERASE II TRANSCRIPTION SUBUNIT 15A-RELATED"/>
    <property type="match status" value="1"/>
</dbReference>
<feature type="compositionally biased region" description="Polar residues" evidence="4">
    <location>
        <begin position="10"/>
        <end position="35"/>
    </location>
</feature>
<proteinExistence type="predicted"/>
<dbReference type="GO" id="GO:0031490">
    <property type="term" value="F:chromatin DNA binding"/>
    <property type="evidence" value="ECO:0007669"/>
    <property type="project" value="InterPro"/>
</dbReference>
<gene>
    <name evidence="6" type="ORF">LUZ63_011055</name>
</gene>
<dbReference type="InterPro" id="IPR044661">
    <property type="entry name" value="MED15a/b/c-like"/>
</dbReference>
<dbReference type="AlphaFoldDB" id="A0A9Q0CIM9"/>
<name>A0A9Q0CIM9_9POAL</name>
<keyword evidence="7" id="KW-1185">Reference proteome</keyword>
<reference evidence="6" key="1">
    <citation type="journal article" date="2022" name="Cell">
        <title>Repeat-based holocentromeres influence genome architecture and karyotype evolution.</title>
        <authorList>
            <person name="Hofstatter P.G."/>
            <person name="Thangavel G."/>
            <person name="Lux T."/>
            <person name="Neumann P."/>
            <person name="Vondrak T."/>
            <person name="Novak P."/>
            <person name="Zhang M."/>
            <person name="Costa L."/>
            <person name="Castellani M."/>
            <person name="Scott A."/>
            <person name="Toegelov H."/>
            <person name="Fuchs J."/>
            <person name="Mata-Sucre Y."/>
            <person name="Dias Y."/>
            <person name="Vanzela A.L.L."/>
            <person name="Huettel B."/>
            <person name="Almeida C.C.S."/>
            <person name="Simkova H."/>
            <person name="Souza G."/>
            <person name="Pedrosa-Harand A."/>
            <person name="Macas J."/>
            <person name="Mayer K.F.X."/>
            <person name="Houben A."/>
            <person name="Marques A."/>
        </authorList>
    </citation>
    <scope>NUCLEOTIDE SEQUENCE</scope>
    <source>
        <strain evidence="6">RhyBre1mFocal</strain>
    </source>
</reference>
<comment type="subcellular location">
    <subcellularLocation>
        <location evidence="1">Nucleus</location>
    </subcellularLocation>
</comment>
<feature type="coiled-coil region" evidence="3">
    <location>
        <begin position="310"/>
        <end position="344"/>
    </location>
</feature>
<protein>
    <recommendedName>
        <fullName evidence="5">Mediator complex subunit 15 KIX domain-containing protein</fullName>
    </recommendedName>
</protein>
<feature type="region of interest" description="Disordered" evidence="4">
    <location>
        <begin position="1"/>
        <end position="35"/>
    </location>
</feature>
<evidence type="ECO:0000313" key="6">
    <source>
        <dbReference type="EMBL" id="KAJ1694357.1"/>
    </source>
</evidence>
<feature type="domain" description="Mediator complex subunit 15 KIX" evidence="5">
    <location>
        <begin position="28"/>
        <end position="102"/>
    </location>
</feature>